<dbReference type="AlphaFoldDB" id="A0AAU2VVG6"/>
<dbReference type="EMBL" id="CP108313">
    <property type="protein sequence ID" value="WTW70953.1"/>
    <property type="molecule type" value="Genomic_DNA"/>
</dbReference>
<gene>
    <name evidence="2" type="ORF">OG398_23145</name>
</gene>
<protein>
    <submittedName>
        <fullName evidence="2">Uncharacterized protein</fullName>
    </submittedName>
</protein>
<name>A0AAU2VVG6_9ACTN</name>
<evidence type="ECO:0000256" key="1">
    <source>
        <dbReference type="SAM" id="SignalP"/>
    </source>
</evidence>
<accession>A0AAU2VVG6</accession>
<feature type="chain" id="PRO_5043614837" evidence="1">
    <location>
        <begin position="28"/>
        <end position="97"/>
    </location>
</feature>
<evidence type="ECO:0000313" key="2">
    <source>
        <dbReference type="EMBL" id="WTW70953.1"/>
    </source>
</evidence>
<reference evidence="2" key="1">
    <citation type="submission" date="2022-10" db="EMBL/GenBank/DDBJ databases">
        <title>The complete genomes of actinobacterial strains from the NBC collection.</title>
        <authorList>
            <person name="Joergensen T.S."/>
            <person name="Alvarez Arevalo M."/>
            <person name="Sterndorff E.B."/>
            <person name="Faurdal D."/>
            <person name="Vuksanovic O."/>
            <person name="Mourched A.-S."/>
            <person name="Charusanti P."/>
            <person name="Shaw S."/>
            <person name="Blin K."/>
            <person name="Weber T."/>
        </authorList>
    </citation>
    <scope>NUCLEOTIDE SEQUENCE</scope>
    <source>
        <strain evidence="2">NBC_00008</strain>
    </source>
</reference>
<organism evidence="2">
    <name type="scientific">Streptomyces sp. NBC_00008</name>
    <dbReference type="NCBI Taxonomy" id="2903610"/>
    <lineage>
        <taxon>Bacteria</taxon>
        <taxon>Bacillati</taxon>
        <taxon>Actinomycetota</taxon>
        <taxon>Actinomycetes</taxon>
        <taxon>Kitasatosporales</taxon>
        <taxon>Streptomycetaceae</taxon>
        <taxon>Streptomyces</taxon>
    </lineage>
</organism>
<keyword evidence="1" id="KW-0732">Signal</keyword>
<proteinExistence type="predicted"/>
<sequence length="97" mass="9457">MRRTLISLGSIAAAGMLAFAGTQSAVAASGLLIVNGVSYENPGAGCYAAGDKGAHVENQTDSDAEVFLDAACADGPVDVISAGDVGDISPGGSIKLS</sequence>
<feature type="signal peptide" evidence="1">
    <location>
        <begin position="1"/>
        <end position="27"/>
    </location>
</feature>